<evidence type="ECO:0000256" key="1">
    <source>
        <dbReference type="PROSITE-ProRule" id="PRU00339"/>
    </source>
</evidence>
<dbReference type="PROSITE" id="PS50005">
    <property type="entry name" value="TPR"/>
    <property type="match status" value="1"/>
</dbReference>
<dbReference type="CDD" id="cd00093">
    <property type="entry name" value="HTH_XRE"/>
    <property type="match status" value="1"/>
</dbReference>
<dbReference type="InterPro" id="IPR011990">
    <property type="entry name" value="TPR-like_helical_dom_sf"/>
</dbReference>
<gene>
    <name evidence="2" type="ORF">BXT84_14775</name>
</gene>
<evidence type="ECO:0008006" key="4">
    <source>
        <dbReference type="Google" id="ProtNLM"/>
    </source>
</evidence>
<dbReference type="InterPro" id="IPR001387">
    <property type="entry name" value="Cro/C1-type_HTH"/>
</dbReference>
<keyword evidence="3" id="KW-1185">Reference proteome</keyword>
<dbReference type="Gene3D" id="1.25.40.10">
    <property type="entry name" value="Tetratricopeptide repeat domain"/>
    <property type="match status" value="1"/>
</dbReference>
<dbReference type="SUPFAM" id="SSF47413">
    <property type="entry name" value="lambda repressor-like DNA-binding domains"/>
    <property type="match status" value="1"/>
</dbReference>
<dbReference type="Proteomes" id="UP000325292">
    <property type="component" value="Chromosome"/>
</dbReference>
<proteinExistence type="predicted"/>
<reference evidence="2 3" key="1">
    <citation type="journal article" date="2019" name="Sci. Rep.">
        <title>Sulfobacillus thermotolerans: new insights into resistance and metabolic capacities of acidophilic chemolithotrophs.</title>
        <authorList>
            <person name="Panyushkina A.E."/>
            <person name="Babenko V.V."/>
            <person name="Nikitina A.S."/>
            <person name="Selezneva O.V."/>
            <person name="Tsaplina I.A."/>
            <person name="Letarova M.A."/>
            <person name="Kostryukova E.S."/>
            <person name="Letarov A.V."/>
        </authorList>
    </citation>
    <scope>NUCLEOTIDE SEQUENCE [LARGE SCALE GENOMIC DNA]</scope>
    <source>
        <strain evidence="2 3">Kr1</strain>
    </source>
</reference>
<dbReference type="InterPro" id="IPR010982">
    <property type="entry name" value="Lambda_DNA-bd_dom_sf"/>
</dbReference>
<dbReference type="Pfam" id="PF13424">
    <property type="entry name" value="TPR_12"/>
    <property type="match status" value="1"/>
</dbReference>
<dbReference type="SUPFAM" id="SSF48452">
    <property type="entry name" value="TPR-like"/>
    <property type="match status" value="1"/>
</dbReference>
<dbReference type="SMART" id="SM00028">
    <property type="entry name" value="TPR"/>
    <property type="match status" value="2"/>
</dbReference>
<dbReference type="PANTHER" id="PTHR47691">
    <property type="entry name" value="REGULATOR-RELATED"/>
    <property type="match status" value="1"/>
</dbReference>
<accession>A0ABN5H2Z6</accession>
<dbReference type="Gene3D" id="1.10.260.40">
    <property type="entry name" value="lambda repressor-like DNA-binding domains"/>
    <property type="match status" value="1"/>
</dbReference>
<protein>
    <recommendedName>
        <fullName evidence="4">HTH cro/C1-type domain-containing protein</fullName>
    </recommendedName>
</protein>
<dbReference type="EMBL" id="CP019454">
    <property type="protein sequence ID" value="AUW95062.1"/>
    <property type="molecule type" value="Genomic_DNA"/>
</dbReference>
<keyword evidence="1" id="KW-0802">TPR repeat</keyword>
<sequence length="411" mass="46298">MDIATMQTVGDAIRAIRLGQGLEQKDLATDGIPVQVIDLIEKNLCWPPQEWLNHFAQVFGLPVFSSQTSNQSMYHAAQLLCDEGLKCNERGDQPNAADMLMKAYDMIMAYQFYDLLPQSVPTLLQVLSLSGRGEDAVRVGMHAVTCMPQGFCQARRDVLIRTGAAMMGINDFARAIDLFDEVLNEPTTDSVTAIKMLLNSGTCYMNMGEFEQARHLYGQALEIADELQEPFWLAWTYINLAAVELEQYQAVPAILPYLDRAEQLAIEMDNVAVYAAAVHDRGAYYLYAGKLGLAQRLIENAVEYLGEESASAAYILDDLAHVYILRGFWRKADETIARMMKIADEIHAVRVRALAHRRQMQKSARMGKHDDAEKYFLQAMDGFLQAHHAFDARRTLELWQKLQRPCAAFGE</sequence>
<organism evidence="2 3">
    <name type="scientific">Sulfobacillus thermotolerans</name>
    <dbReference type="NCBI Taxonomy" id="338644"/>
    <lineage>
        <taxon>Bacteria</taxon>
        <taxon>Bacillati</taxon>
        <taxon>Bacillota</taxon>
        <taxon>Clostridia</taxon>
        <taxon>Eubacteriales</taxon>
        <taxon>Clostridiales Family XVII. Incertae Sedis</taxon>
        <taxon>Sulfobacillus</taxon>
    </lineage>
</organism>
<evidence type="ECO:0000313" key="3">
    <source>
        <dbReference type="Proteomes" id="UP000325292"/>
    </source>
</evidence>
<dbReference type="InterPro" id="IPR019734">
    <property type="entry name" value="TPR_rpt"/>
</dbReference>
<name>A0ABN5H2Z6_9FIRM</name>
<dbReference type="PANTHER" id="PTHR47691:SF3">
    <property type="entry name" value="HTH-TYPE TRANSCRIPTIONAL REGULATOR RV0890C-RELATED"/>
    <property type="match status" value="1"/>
</dbReference>
<feature type="repeat" description="TPR" evidence="1">
    <location>
        <begin position="194"/>
        <end position="227"/>
    </location>
</feature>
<evidence type="ECO:0000313" key="2">
    <source>
        <dbReference type="EMBL" id="AUW95062.1"/>
    </source>
</evidence>